<accession>A0A521BMV1</accession>
<keyword evidence="2" id="KW-1185">Reference proteome</keyword>
<dbReference type="AlphaFoldDB" id="A0A521BMV1"/>
<dbReference type="InterPro" id="IPR027417">
    <property type="entry name" value="P-loop_NTPase"/>
</dbReference>
<protein>
    <recommendedName>
        <fullName evidence="3">AAA+ ATPase domain-containing protein</fullName>
    </recommendedName>
</protein>
<proteinExistence type="predicted"/>
<dbReference type="RefSeq" id="WP_246085422.1">
    <property type="nucleotide sequence ID" value="NZ_FXSZ01000002.1"/>
</dbReference>
<organism evidence="1 2">
    <name type="scientific">Solitalea koreensis</name>
    <dbReference type="NCBI Taxonomy" id="543615"/>
    <lineage>
        <taxon>Bacteria</taxon>
        <taxon>Pseudomonadati</taxon>
        <taxon>Bacteroidota</taxon>
        <taxon>Sphingobacteriia</taxon>
        <taxon>Sphingobacteriales</taxon>
        <taxon>Sphingobacteriaceae</taxon>
        <taxon>Solitalea</taxon>
    </lineage>
</organism>
<name>A0A521BMV1_9SPHI</name>
<evidence type="ECO:0000313" key="1">
    <source>
        <dbReference type="EMBL" id="SMO48435.1"/>
    </source>
</evidence>
<evidence type="ECO:0008006" key="3">
    <source>
        <dbReference type="Google" id="ProtNLM"/>
    </source>
</evidence>
<gene>
    <name evidence="1" type="ORF">SAMN06265350_102347</name>
</gene>
<reference evidence="1 2" key="1">
    <citation type="submission" date="2017-05" db="EMBL/GenBank/DDBJ databases">
        <authorList>
            <person name="Varghese N."/>
            <person name="Submissions S."/>
        </authorList>
    </citation>
    <scope>NUCLEOTIDE SEQUENCE [LARGE SCALE GENOMIC DNA]</scope>
    <source>
        <strain evidence="1 2">DSM 21342</strain>
    </source>
</reference>
<dbReference type="Gene3D" id="3.40.50.300">
    <property type="entry name" value="P-loop containing nucleotide triphosphate hydrolases"/>
    <property type="match status" value="1"/>
</dbReference>
<sequence length="242" mass="27309">MARALSVSDLLNKKYKSFDFQGDWYDAFENPETTGVWFIWGNSGNGKTSFTLQLCKELTRFGRVAYNSLEEGDAKTMQNAFRKTGMASVKKKLLLLCEPIDELSVRLDKPKSPSFVVIDSWQYAGLSFAKYLEFKKKHKNKLLIFISQADGKQPSGRAAKSVMYDASLKIWVEGYKAFSKGRYIGPNGGSYTIWHEGAALYHGESVIPEKIKNAQNINLDKELEKQLPTAIKQLAKKEVSLN</sequence>
<evidence type="ECO:0000313" key="2">
    <source>
        <dbReference type="Proteomes" id="UP000315971"/>
    </source>
</evidence>
<dbReference type="EMBL" id="FXSZ01000002">
    <property type="protein sequence ID" value="SMO48435.1"/>
    <property type="molecule type" value="Genomic_DNA"/>
</dbReference>
<dbReference type="SUPFAM" id="SSF52540">
    <property type="entry name" value="P-loop containing nucleoside triphosphate hydrolases"/>
    <property type="match status" value="1"/>
</dbReference>
<dbReference type="Proteomes" id="UP000315971">
    <property type="component" value="Unassembled WGS sequence"/>
</dbReference>